<feature type="region of interest" description="Disordered" evidence="1">
    <location>
        <begin position="792"/>
        <end position="814"/>
    </location>
</feature>
<dbReference type="Pfam" id="PF07793">
    <property type="entry name" value="DUF1631"/>
    <property type="match status" value="1"/>
</dbReference>
<feature type="compositionally biased region" description="Gly residues" evidence="1">
    <location>
        <begin position="229"/>
        <end position="257"/>
    </location>
</feature>
<sequence length="814" mass="88290">MAALPAIAKQCTDLAGARASALLGRAIDQAIAGLQQEEQRCPLVAQRRELADAWLELTRRRDDWAQRYAHALDRARAEVEPVATAKAAPDRFGGLSLVDDEAVVHEIESARVLQLIAPRLEQPLTELDGLMSTALGLETVHPEQNPLRPQVFARALQELMQAPPQPGLPKIWARHLAAPLAEEVAGLYGDALKVLRGARLATATYRVLPTASAVAAAAPQPTAPPAQAGSGGGGGQGTGTGTGGGSGLAGHDGPGAGGGAGLGNSGVGGAASLGGASWADLSGYQLGDELFQNFLFSRAQPSTQPLAPAYYARIDQQVAAVEAGAENYEPYEAQVVHQQRTLAPVERPPRAVATTRELDDAVWGRWAQARERSLHRSRLKKEAKQVGQVLGLEVVRKLVDQVAQDPRLLAPVREAIVAVEPALLRLALAEPRFFSEEDHAGRRLVERVAERSFRYNDEFSSEFQEFFTGVRSAFQGLNEQDVQDDQPFAQVLRKLEEHWTAEDTVEERGRKIAVDAIHFAEAREAEAAQIAWTLSQRSDLEGVPAVVQDFLYGPWSLVMAHARLTEPDNKMDPGGWTAVVTDLLWSVKPEQTLRDPARLFTTVPGMLERLRSGMNLLGQEHAENDTFFGALEKLHSPVLRLRAKSRRAAQGLEAVPEVDPALLSTERQKPRAPGGDPWLSRRELHAAGFEDEQPSGPAPLEAQGEADEDVNVAAVIASLRQGSWVDLFARGRWRRASLTWVSSRATLFMFVSNGGQPHSMTRRSLERLLRDRLLRPVEAGAVVPRAIEALSQQRAHAGAPPPPRRMAGEVRLAA</sequence>
<evidence type="ECO:0000256" key="1">
    <source>
        <dbReference type="SAM" id="MobiDB-lite"/>
    </source>
</evidence>
<evidence type="ECO:0000313" key="3">
    <source>
        <dbReference type="Proteomes" id="UP000806285"/>
    </source>
</evidence>
<organism evidence="2 3">
    <name type="scientific">Ramlibacter pallidus</name>
    <dbReference type="NCBI Taxonomy" id="2780087"/>
    <lineage>
        <taxon>Bacteria</taxon>
        <taxon>Pseudomonadati</taxon>
        <taxon>Pseudomonadota</taxon>
        <taxon>Betaproteobacteria</taxon>
        <taxon>Burkholderiales</taxon>
        <taxon>Comamonadaceae</taxon>
        <taxon>Ramlibacter</taxon>
    </lineage>
</organism>
<protein>
    <submittedName>
        <fullName evidence="2">DUF1631 family protein</fullName>
    </submittedName>
</protein>
<dbReference type="EMBL" id="JADDIV010000001">
    <property type="protein sequence ID" value="MBE7366841.1"/>
    <property type="molecule type" value="Genomic_DNA"/>
</dbReference>
<comment type="caution">
    <text evidence="2">The sequence shown here is derived from an EMBL/GenBank/DDBJ whole genome shotgun (WGS) entry which is preliminary data.</text>
</comment>
<accession>A0ABR9S012</accession>
<proteinExistence type="predicted"/>
<feature type="region of interest" description="Disordered" evidence="1">
    <location>
        <begin position="660"/>
        <end position="679"/>
    </location>
</feature>
<feature type="region of interest" description="Disordered" evidence="1">
    <location>
        <begin position="217"/>
        <end position="257"/>
    </location>
</feature>
<name>A0ABR9S012_9BURK</name>
<dbReference type="RefSeq" id="WP_193675431.1">
    <property type="nucleotide sequence ID" value="NZ_JADDIV010000001.1"/>
</dbReference>
<feature type="compositionally biased region" description="Low complexity" evidence="1">
    <location>
        <begin position="217"/>
        <end position="228"/>
    </location>
</feature>
<dbReference type="Proteomes" id="UP000806285">
    <property type="component" value="Unassembled WGS sequence"/>
</dbReference>
<gene>
    <name evidence="2" type="ORF">IM787_04615</name>
</gene>
<keyword evidence="3" id="KW-1185">Reference proteome</keyword>
<reference evidence="2 3" key="1">
    <citation type="submission" date="2020-10" db="EMBL/GenBank/DDBJ databases">
        <title>Ramlibacter sp. HM2 16S ribosomal RNA gene Genome sequencing and assembly.</title>
        <authorList>
            <person name="Kang M."/>
        </authorList>
    </citation>
    <scope>NUCLEOTIDE SEQUENCE [LARGE SCALE GENOMIC DNA]</scope>
    <source>
        <strain evidence="2 3">HM2</strain>
    </source>
</reference>
<evidence type="ECO:0000313" key="2">
    <source>
        <dbReference type="EMBL" id="MBE7366841.1"/>
    </source>
</evidence>
<dbReference type="InterPro" id="IPR012434">
    <property type="entry name" value="DUF1631"/>
</dbReference>